<dbReference type="RefSeq" id="WP_036753995.1">
    <property type="nucleotide sequence ID" value="NZ_JAGSGC010000004.1"/>
</dbReference>
<name>A0A066RKL8_9GAMM</name>
<dbReference type="Proteomes" id="UP000027192">
    <property type="component" value="Unassembled WGS sequence"/>
</dbReference>
<dbReference type="STRING" id="1654360.EA58_14685"/>
<gene>
    <name evidence="2" type="ORF">EA58_14685</name>
</gene>
<organism evidence="2 3">
    <name type="scientific">Photobacterium galatheae</name>
    <dbReference type="NCBI Taxonomy" id="1654360"/>
    <lineage>
        <taxon>Bacteria</taxon>
        <taxon>Pseudomonadati</taxon>
        <taxon>Pseudomonadota</taxon>
        <taxon>Gammaproteobacteria</taxon>
        <taxon>Vibrionales</taxon>
        <taxon>Vibrionaceae</taxon>
        <taxon>Photobacterium</taxon>
    </lineage>
</organism>
<dbReference type="AlphaFoldDB" id="A0A066RKL8"/>
<evidence type="ECO:0000313" key="3">
    <source>
        <dbReference type="Proteomes" id="UP000027192"/>
    </source>
</evidence>
<keyword evidence="1" id="KW-1133">Transmembrane helix</keyword>
<evidence type="ECO:0000256" key="1">
    <source>
        <dbReference type="SAM" id="Phobius"/>
    </source>
</evidence>
<sequence>MQNRKPHIMALTLTAATLSTACTIGALLFDINQKYAIVMAVLSVFSFSIFMTVKFFQKDIQIHTPNEKVTSTDRHPFAVSLILSAINKDEPPAKRDI</sequence>
<evidence type="ECO:0000313" key="2">
    <source>
        <dbReference type="EMBL" id="KDM90995.1"/>
    </source>
</evidence>
<dbReference type="PROSITE" id="PS51257">
    <property type="entry name" value="PROKAR_LIPOPROTEIN"/>
    <property type="match status" value="1"/>
</dbReference>
<comment type="caution">
    <text evidence="2">The sequence shown here is derived from an EMBL/GenBank/DDBJ whole genome shotgun (WGS) entry which is preliminary data.</text>
</comment>
<feature type="transmembrane region" description="Helical" evidence="1">
    <location>
        <begin position="35"/>
        <end position="56"/>
    </location>
</feature>
<proteinExistence type="predicted"/>
<dbReference type="EMBL" id="JMIB01000027">
    <property type="protein sequence ID" value="KDM90995.1"/>
    <property type="molecule type" value="Genomic_DNA"/>
</dbReference>
<evidence type="ECO:0008006" key="4">
    <source>
        <dbReference type="Google" id="ProtNLM"/>
    </source>
</evidence>
<keyword evidence="3" id="KW-1185">Reference proteome</keyword>
<reference evidence="2 3" key="1">
    <citation type="submission" date="2014-04" db="EMBL/GenBank/DDBJ databases">
        <title>Draft genome sequence of Photobacterium halotolerans S2753: a solonamide, ngercheumicin and holomycin producer.</title>
        <authorList>
            <person name="Machado H.R."/>
            <person name="Gram L."/>
        </authorList>
    </citation>
    <scope>NUCLEOTIDE SEQUENCE [LARGE SCALE GENOMIC DNA]</scope>
    <source>
        <strain evidence="2 3">S2753</strain>
    </source>
</reference>
<keyword evidence="1" id="KW-0812">Transmembrane</keyword>
<protein>
    <recommendedName>
        <fullName evidence="4">Lipoprotein</fullName>
    </recommendedName>
</protein>
<keyword evidence="1" id="KW-0472">Membrane</keyword>
<accession>A0A066RKL8</accession>